<feature type="compositionally biased region" description="Polar residues" evidence="1">
    <location>
        <begin position="1"/>
        <end position="11"/>
    </location>
</feature>
<name>A0A084W0X0_ANOSI</name>
<keyword evidence="4" id="KW-1185">Reference proteome</keyword>
<dbReference type="VEuPathDB" id="VectorBase:ASIC011715"/>
<evidence type="ECO:0000313" key="2">
    <source>
        <dbReference type="EMBL" id="KFB43864.1"/>
    </source>
</evidence>
<dbReference type="EMBL" id="ATLV01019162">
    <property type="status" value="NOT_ANNOTATED_CDS"/>
    <property type="molecule type" value="Genomic_DNA"/>
</dbReference>
<proteinExistence type="predicted"/>
<evidence type="ECO:0000313" key="4">
    <source>
        <dbReference type="Proteomes" id="UP000030765"/>
    </source>
</evidence>
<protein>
    <submittedName>
        <fullName evidence="2 3">Ethanolamine utilization protein</fullName>
    </submittedName>
</protein>
<dbReference type="EMBL" id="KE525263">
    <property type="protein sequence ID" value="KFB43864.1"/>
    <property type="molecule type" value="Genomic_DNA"/>
</dbReference>
<dbReference type="Proteomes" id="UP000030765">
    <property type="component" value="Unassembled WGS sequence"/>
</dbReference>
<reference evidence="2 4" key="1">
    <citation type="journal article" date="2014" name="BMC Genomics">
        <title>Genome sequence of Anopheles sinensis provides insight into genetics basis of mosquito competence for malaria parasites.</title>
        <authorList>
            <person name="Zhou D."/>
            <person name="Zhang D."/>
            <person name="Ding G."/>
            <person name="Shi L."/>
            <person name="Hou Q."/>
            <person name="Ye Y."/>
            <person name="Xu Y."/>
            <person name="Zhou H."/>
            <person name="Xiong C."/>
            <person name="Li S."/>
            <person name="Yu J."/>
            <person name="Hong S."/>
            <person name="Yu X."/>
            <person name="Zou P."/>
            <person name="Chen C."/>
            <person name="Chang X."/>
            <person name="Wang W."/>
            <person name="Lv Y."/>
            <person name="Sun Y."/>
            <person name="Ma L."/>
            <person name="Shen B."/>
            <person name="Zhu C."/>
        </authorList>
    </citation>
    <scope>NUCLEOTIDE SEQUENCE [LARGE SCALE GENOMIC DNA]</scope>
</reference>
<accession>A0A084W0X0</accession>
<dbReference type="EnsemblMetazoa" id="ASIC011715-RA">
    <property type="protein sequence ID" value="ASIC011715-PA"/>
    <property type="gene ID" value="ASIC011715"/>
</dbReference>
<gene>
    <name evidence="2" type="ORF">ZHAS_00011715</name>
</gene>
<evidence type="ECO:0000256" key="1">
    <source>
        <dbReference type="SAM" id="MobiDB-lite"/>
    </source>
</evidence>
<dbReference type="AlphaFoldDB" id="A0A084W0X0"/>
<sequence length="68" mass="7697">MPAVTQKTTSPPKAFRNSHPYPPCSGQFTDDRILVRENEDDRDDTLATAYISPWPCSTSIRRRAEVCV</sequence>
<organism evidence="2">
    <name type="scientific">Anopheles sinensis</name>
    <name type="common">Mosquito</name>
    <dbReference type="NCBI Taxonomy" id="74873"/>
    <lineage>
        <taxon>Eukaryota</taxon>
        <taxon>Metazoa</taxon>
        <taxon>Ecdysozoa</taxon>
        <taxon>Arthropoda</taxon>
        <taxon>Hexapoda</taxon>
        <taxon>Insecta</taxon>
        <taxon>Pterygota</taxon>
        <taxon>Neoptera</taxon>
        <taxon>Endopterygota</taxon>
        <taxon>Diptera</taxon>
        <taxon>Nematocera</taxon>
        <taxon>Culicoidea</taxon>
        <taxon>Culicidae</taxon>
        <taxon>Anophelinae</taxon>
        <taxon>Anopheles</taxon>
    </lineage>
</organism>
<evidence type="ECO:0000313" key="3">
    <source>
        <dbReference type="EnsemblMetazoa" id="ASIC011715-PA"/>
    </source>
</evidence>
<reference evidence="3" key="2">
    <citation type="submission" date="2020-05" db="UniProtKB">
        <authorList>
            <consortium name="EnsemblMetazoa"/>
        </authorList>
    </citation>
    <scope>IDENTIFICATION</scope>
</reference>
<feature type="region of interest" description="Disordered" evidence="1">
    <location>
        <begin position="1"/>
        <end position="28"/>
    </location>
</feature>